<dbReference type="NCBIfam" id="TIGR01466">
    <property type="entry name" value="cobJ_cbiH"/>
    <property type="match status" value="1"/>
</dbReference>
<dbReference type="RefSeq" id="WP_013897501.1">
    <property type="nucleotide sequence ID" value="NC_015676.1"/>
</dbReference>
<keyword evidence="4 7" id="KW-0808">Transferase</keyword>
<dbReference type="STRING" id="679901.Mzhil_0183"/>
<protein>
    <submittedName>
        <fullName evidence="7">Precorrin-3B C17-methyltransferase</fullName>
    </submittedName>
</protein>
<evidence type="ECO:0000256" key="4">
    <source>
        <dbReference type="ARBA" id="ARBA00022679"/>
    </source>
</evidence>
<dbReference type="GO" id="GO:0009236">
    <property type="term" value="P:cobalamin biosynthetic process"/>
    <property type="evidence" value="ECO:0007669"/>
    <property type="project" value="UniProtKB-UniPathway"/>
</dbReference>
<feature type="domain" description="Tetrapyrrole methylase" evidence="6">
    <location>
        <begin position="18"/>
        <end position="225"/>
    </location>
</feature>
<dbReference type="InterPro" id="IPR000878">
    <property type="entry name" value="4pyrrol_Mease"/>
</dbReference>
<evidence type="ECO:0000256" key="3">
    <source>
        <dbReference type="ARBA" id="ARBA00022603"/>
    </source>
</evidence>
<evidence type="ECO:0000256" key="2">
    <source>
        <dbReference type="ARBA" id="ARBA00022573"/>
    </source>
</evidence>
<evidence type="ECO:0000259" key="6">
    <source>
        <dbReference type="Pfam" id="PF00590"/>
    </source>
</evidence>
<dbReference type="Pfam" id="PF00590">
    <property type="entry name" value="TP_methylase"/>
    <property type="match status" value="1"/>
</dbReference>
<dbReference type="PANTHER" id="PTHR47036:SF1">
    <property type="entry name" value="COBALT-FACTOR III C(17)-METHYLTRANSFERASE-RELATED"/>
    <property type="match status" value="1"/>
</dbReference>
<dbReference type="PANTHER" id="PTHR47036">
    <property type="entry name" value="COBALT-FACTOR III C(17)-METHYLTRANSFERASE-RELATED"/>
    <property type="match status" value="1"/>
</dbReference>
<dbReference type="CDD" id="cd11646">
    <property type="entry name" value="Precorrin_3B_C17_MT"/>
    <property type="match status" value="1"/>
</dbReference>
<dbReference type="Proteomes" id="UP000006622">
    <property type="component" value="Chromosome"/>
</dbReference>
<keyword evidence="3 7" id="KW-0489">Methyltransferase</keyword>
<dbReference type="SUPFAM" id="SSF53790">
    <property type="entry name" value="Tetrapyrrole methylase"/>
    <property type="match status" value="1"/>
</dbReference>
<dbReference type="InterPro" id="IPR014777">
    <property type="entry name" value="4pyrrole_Mease_sub1"/>
</dbReference>
<keyword evidence="5" id="KW-0949">S-adenosyl-L-methionine</keyword>
<dbReference type="GeneID" id="10821780"/>
<evidence type="ECO:0000256" key="5">
    <source>
        <dbReference type="ARBA" id="ARBA00022691"/>
    </source>
</evidence>
<proteinExistence type="predicted"/>
<reference evidence="7 8" key="1">
    <citation type="submission" date="2010-07" db="EMBL/GenBank/DDBJ databases">
        <title>The complete genome of Methanosalsum zhilinae DSM 4017.</title>
        <authorList>
            <consortium name="US DOE Joint Genome Institute (JGI-PGF)"/>
            <person name="Lucas S."/>
            <person name="Copeland A."/>
            <person name="Lapidus A."/>
            <person name="Glavina del Rio T."/>
            <person name="Dalin E."/>
            <person name="Tice H."/>
            <person name="Bruce D."/>
            <person name="Goodwin L."/>
            <person name="Pitluck S."/>
            <person name="Kyrpides N."/>
            <person name="Mavromatis K."/>
            <person name="Ovchinnikova G."/>
            <person name="Daligault H."/>
            <person name="Detter J.C."/>
            <person name="Han C."/>
            <person name="Tapia R."/>
            <person name="Larimer F."/>
            <person name="Land M."/>
            <person name="Hauser L."/>
            <person name="Markowitz V."/>
            <person name="Cheng J.-F."/>
            <person name="Hugenholtz P."/>
            <person name="Woyke T."/>
            <person name="Wu D."/>
            <person name="Spring S."/>
            <person name="Schueler E."/>
            <person name="Brambilla E."/>
            <person name="Klenk H.-P."/>
            <person name="Eisen J.A."/>
        </authorList>
    </citation>
    <scope>NUCLEOTIDE SEQUENCE [LARGE SCALE GENOMIC DNA]</scope>
    <source>
        <strain evidence="8">DSM 4017 / NBRC 107636 / OCM 62 / WeN5</strain>
    </source>
</reference>
<comment type="pathway">
    <text evidence="1">Cofactor biosynthesis; adenosylcobalamin biosynthesis.</text>
</comment>
<dbReference type="InterPro" id="IPR051810">
    <property type="entry name" value="Precorrin_MeTrfase"/>
</dbReference>
<dbReference type="Gene3D" id="3.40.1010.10">
    <property type="entry name" value="Cobalt-precorrin-4 Transmethylase, Domain 1"/>
    <property type="match status" value="1"/>
</dbReference>
<dbReference type="GO" id="GO:0008168">
    <property type="term" value="F:methyltransferase activity"/>
    <property type="evidence" value="ECO:0007669"/>
    <property type="project" value="UniProtKB-KW"/>
</dbReference>
<dbReference type="KEGG" id="mzh:Mzhil_0183"/>
<name>F7XNA4_METZD</name>
<evidence type="ECO:0000313" key="7">
    <source>
        <dbReference type="EMBL" id="AEH60062.1"/>
    </source>
</evidence>
<dbReference type="UniPathway" id="UPA00148"/>
<evidence type="ECO:0000313" key="8">
    <source>
        <dbReference type="Proteomes" id="UP000006622"/>
    </source>
</evidence>
<gene>
    <name evidence="7" type="ordered locus">Mzhil_0183</name>
</gene>
<dbReference type="GO" id="GO:0032259">
    <property type="term" value="P:methylation"/>
    <property type="evidence" value="ECO:0007669"/>
    <property type="project" value="UniProtKB-KW"/>
</dbReference>
<evidence type="ECO:0000256" key="1">
    <source>
        <dbReference type="ARBA" id="ARBA00004953"/>
    </source>
</evidence>
<keyword evidence="2" id="KW-0169">Cobalamin biosynthesis</keyword>
<dbReference type="InterPro" id="IPR035996">
    <property type="entry name" value="4pyrrol_Methylase_sf"/>
</dbReference>
<dbReference type="EMBL" id="CP002101">
    <property type="protein sequence ID" value="AEH60062.1"/>
    <property type="molecule type" value="Genomic_DNA"/>
</dbReference>
<dbReference type="InterPro" id="IPR014776">
    <property type="entry name" value="4pyrrole_Mease_sub2"/>
</dbReference>
<dbReference type="Gene3D" id="3.30.950.10">
    <property type="entry name" value="Methyltransferase, Cobalt-precorrin-4 Transmethylase, Domain 2"/>
    <property type="match status" value="1"/>
</dbReference>
<organism evidence="7 8">
    <name type="scientific">Methanosalsum zhilinae (strain DSM 4017 / NBRC 107636 / OCM 62 / WeN5)</name>
    <name type="common">Methanohalophilus zhilinae</name>
    <dbReference type="NCBI Taxonomy" id="679901"/>
    <lineage>
        <taxon>Archaea</taxon>
        <taxon>Methanobacteriati</taxon>
        <taxon>Methanobacteriota</taxon>
        <taxon>Stenosarchaea group</taxon>
        <taxon>Methanomicrobia</taxon>
        <taxon>Methanosarcinales</taxon>
        <taxon>Methanosarcinaceae</taxon>
        <taxon>Methanosalsum</taxon>
    </lineage>
</organism>
<dbReference type="OrthoDB" id="35891at2157"/>
<sequence>MEGLQLQSQNNVSTKKGRLYIVGIGPGSTDHMTVKACEVLRRSDYVIGNGTYLDQIADLLDKQEIIRSSMGKEVDRASQAVELSQEGEVSIISGGDANVYGMAGLVLEVAEHTGLDVEIEVVPGVTAITAAASILGAPIVNDFAVISLSDLLTPWEMIEKRLEAAASTDFVISLYNPKSRQRRSNFSRAIDIIKKHRADSVPVGLVKNALRGQDEDCVVTTLGEVLKYNEWVDMSTTILVTNSESRIWENNSTKRIITPRGYHRKYDY</sequence>
<dbReference type="AlphaFoldDB" id="F7XNA4"/>
<accession>F7XNA4</accession>
<keyword evidence="8" id="KW-1185">Reference proteome</keyword>
<dbReference type="InterPro" id="IPR006363">
    <property type="entry name" value="Cbl_synth_CobJ/CibH_dom"/>
</dbReference>
<dbReference type="HOGENOM" id="CLU_047948_2_0_2"/>